<dbReference type="PROSITE" id="PS50082">
    <property type="entry name" value="WD_REPEATS_2"/>
    <property type="match status" value="1"/>
</dbReference>
<dbReference type="InterPro" id="IPR042626">
    <property type="entry name" value="THOC6"/>
</dbReference>
<sequence>MKTMADKNYYNTILSQVFSPCGKYLIVGDIYGYISVFNLQKVVCPESSTNAEDRKAKNVFMVQADIQINSLLAADNLIVGTVGEILAFNWQHIINSADAKAIWRIEIPNTKDNFEKVDINCMVQAQSGDIYVGCGDNSIRIVNIESGSIVNTLNGHKDYVHSIANIGNELISGGEDGLVNMWDIRSKTLVHSIEPHKNVKLQRPELGNWIGAVALNDDWLLCGGGPRLSLWHFRSMNVSTVFPLDDKGIHVAEFFEDSILAGGRSNYFYNLNLDGTVVSEIQTSSVSIFSAIHQEEPYKALCLSGSSPHIDICNNYNYRDQILTVSI</sequence>
<keyword evidence="5" id="KW-1185">Reference proteome</keyword>
<dbReference type="InterPro" id="IPR019775">
    <property type="entry name" value="WD40_repeat_CS"/>
</dbReference>
<feature type="repeat" description="WD" evidence="4">
    <location>
        <begin position="153"/>
        <end position="192"/>
    </location>
</feature>
<keyword evidence="2 4" id="KW-0853">WD repeat</keyword>
<dbReference type="InterPro" id="IPR001680">
    <property type="entry name" value="WD40_rpt"/>
</dbReference>
<evidence type="ECO:0000313" key="5">
    <source>
        <dbReference type="Proteomes" id="UP000695000"/>
    </source>
</evidence>
<organism evidence="5 6">
    <name type="scientific">Nicrophorus vespilloides</name>
    <name type="common">Boreal carrion beetle</name>
    <dbReference type="NCBI Taxonomy" id="110193"/>
    <lineage>
        <taxon>Eukaryota</taxon>
        <taxon>Metazoa</taxon>
        <taxon>Ecdysozoa</taxon>
        <taxon>Arthropoda</taxon>
        <taxon>Hexapoda</taxon>
        <taxon>Insecta</taxon>
        <taxon>Pterygota</taxon>
        <taxon>Neoptera</taxon>
        <taxon>Endopterygota</taxon>
        <taxon>Coleoptera</taxon>
        <taxon>Polyphaga</taxon>
        <taxon>Staphyliniformia</taxon>
        <taxon>Silphidae</taxon>
        <taxon>Nicrophorinae</taxon>
        <taxon>Nicrophorus</taxon>
    </lineage>
</organism>
<dbReference type="PROSITE" id="PS50294">
    <property type="entry name" value="WD_REPEATS_REGION"/>
    <property type="match status" value="1"/>
</dbReference>
<evidence type="ECO:0000256" key="2">
    <source>
        <dbReference type="ARBA" id="ARBA00022574"/>
    </source>
</evidence>
<proteinExistence type="inferred from homology"/>
<evidence type="ECO:0000256" key="4">
    <source>
        <dbReference type="PROSITE-ProRule" id="PRU00221"/>
    </source>
</evidence>
<evidence type="ECO:0000256" key="3">
    <source>
        <dbReference type="ARBA" id="ARBA00022737"/>
    </source>
</evidence>
<accession>A0ABM1MDK8</accession>
<keyword evidence="3" id="KW-0677">Repeat</keyword>
<evidence type="ECO:0000256" key="1">
    <source>
        <dbReference type="ARBA" id="ARBA00009728"/>
    </source>
</evidence>
<dbReference type="InterPro" id="IPR015943">
    <property type="entry name" value="WD40/YVTN_repeat-like_dom_sf"/>
</dbReference>
<dbReference type="InterPro" id="IPR036322">
    <property type="entry name" value="WD40_repeat_dom_sf"/>
</dbReference>
<dbReference type="PANTHER" id="PTHR44411:SF1">
    <property type="entry name" value="THO COMPLEX SUBUNIT 6 HOMOLOG"/>
    <property type="match status" value="1"/>
</dbReference>
<comment type="similarity">
    <text evidence="1">Belongs to the WD repeat THOC6 family.</text>
</comment>
<reference evidence="6" key="1">
    <citation type="submission" date="2025-08" db="UniProtKB">
        <authorList>
            <consortium name="RefSeq"/>
        </authorList>
    </citation>
    <scope>IDENTIFICATION</scope>
    <source>
        <tissue evidence="6">Whole Larva</tissue>
    </source>
</reference>
<dbReference type="Proteomes" id="UP000695000">
    <property type="component" value="Unplaced"/>
</dbReference>
<evidence type="ECO:0000313" key="6">
    <source>
        <dbReference type="RefSeq" id="XP_017772658.1"/>
    </source>
</evidence>
<dbReference type="SUPFAM" id="SSF50978">
    <property type="entry name" value="WD40 repeat-like"/>
    <property type="match status" value="1"/>
</dbReference>
<dbReference type="PROSITE" id="PS00678">
    <property type="entry name" value="WD_REPEATS_1"/>
    <property type="match status" value="1"/>
</dbReference>
<dbReference type="GeneID" id="108559809"/>
<name>A0ABM1MDK8_NICVS</name>
<protein>
    <submittedName>
        <fullName evidence="6">THO complex subunit 6</fullName>
    </submittedName>
</protein>
<dbReference type="Gene3D" id="2.130.10.10">
    <property type="entry name" value="YVTN repeat-like/Quinoprotein amine dehydrogenase"/>
    <property type="match status" value="1"/>
</dbReference>
<dbReference type="RefSeq" id="XP_017772658.1">
    <property type="nucleotide sequence ID" value="XM_017917169.1"/>
</dbReference>
<dbReference type="PANTHER" id="PTHR44411">
    <property type="entry name" value="THO COMPLEX SUBUNIT 6 HOMOLOG"/>
    <property type="match status" value="1"/>
</dbReference>
<dbReference type="Pfam" id="PF00400">
    <property type="entry name" value="WD40"/>
    <property type="match status" value="1"/>
</dbReference>
<dbReference type="SMART" id="SM00320">
    <property type="entry name" value="WD40"/>
    <property type="match status" value="3"/>
</dbReference>
<gene>
    <name evidence="6" type="primary">LOC108559809</name>
</gene>